<feature type="compositionally biased region" description="Basic and acidic residues" evidence="4">
    <location>
        <begin position="96"/>
        <end position="131"/>
    </location>
</feature>
<feature type="compositionally biased region" description="Acidic residues" evidence="4">
    <location>
        <begin position="139"/>
        <end position="186"/>
    </location>
</feature>
<evidence type="ECO:0000256" key="4">
    <source>
        <dbReference type="SAM" id="MobiDB-lite"/>
    </source>
</evidence>
<keyword evidence="2" id="KW-0547">Nucleotide-binding</keyword>
<feature type="region of interest" description="Disordered" evidence="4">
    <location>
        <begin position="47"/>
        <end position="208"/>
    </location>
</feature>
<dbReference type="AlphaFoldDB" id="A0A6P8H1W8"/>
<feature type="compositionally biased region" description="Pro residues" evidence="4">
    <location>
        <begin position="68"/>
        <end position="82"/>
    </location>
</feature>
<proteinExistence type="predicted"/>
<evidence type="ECO:0000256" key="1">
    <source>
        <dbReference type="ARBA" id="ARBA00022598"/>
    </source>
</evidence>
<reference evidence="6" key="1">
    <citation type="submission" date="2025-08" db="UniProtKB">
        <authorList>
            <consortium name="RefSeq"/>
        </authorList>
    </citation>
    <scope>IDENTIFICATION</scope>
    <source>
        <tissue evidence="6">Tentacle</tissue>
    </source>
</reference>
<evidence type="ECO:0000313" key="6">
    <source>
        <dbReference type="RefSeq" id="XP_031549396.1"/>
    </source>
</evidence>
<protein>
    <submittedName>
        <fullName evidence="6">Tubulin polyglutamylase TTLL4-like isoform X1</fullName>
    </submittedName>
</protein>
<dbReference type="GO" id="GO:0070740">
    <property type="term" value="F:tubulin-glutamic acid ligase activity"/>
    <property type="evidence" value="ECO:0007669"/>
    <property type="project" value="TreeGrafter"/>
</dbReference>
<dbReference type="GO" id="GO:0036064">
    <property type="term" value="C:ciliary basal body"/>
    <property type="evidence" value="ECO:0007669"/>
    <property type="project" value="TreeGrafter"/>
</dbReference>
<sequence>MNNKPNWESSLIAKFGELKVNSKPPTGLLREKAKPLLLKPESETVNGLIKPNFVPHPPQGPKKATSVPSPPVCSPVKKPTPPSTAKTKGTFRRKYSKSEEIWYEDRVSGDGEASKDDDIYSEKDSILERQPGDGCFSDIAEEDEEDDDECMNDDDEVGDEEDIDYDCDGLEEEELEDFSENDDDDNASTCTGLSRTPSARSRTSSAKISINNLKSSSARTRTTSAFGGRQVTTDVSIKQANNNWVQDGPDDIKPALTPSLFAHIPPTIYFTIEGEKVAPLPHELRKLLRWKMSSITPNVVKQCIARSGFRATKRPNDWLGYWGKHMKGTAFKSIREHQKVNHFPGTFQIGRKDRLWGNISRLMIQHGKKEFGFLPQTYCLPYDFKLLKRAWDEGGSRQKWILKPPASARGIGIRVIHKWSQIPRKRPVIVQRYLSKPFLINGSKFDLRIYVYVTSYDPLRIYIFEDGLVRFATCKYSSSVKSLSNRFMHLTNYSVNKKNEGAYQPNSDDTLCQGHKWSLKSLWGYMKKLGINHANVWENIKDIIVKAIIGSESFVNILVKQNVRRRSCCHELFGCDVMLDENLKPWLLEVNISPSLHSNSQLDRNIKGQMIKDLMNLAAFRIPENLVTTTTASTSSLNLFVQDKVGPALSSDERAKHAFYTKKNIDERTKQTVLDILTPNDVRILAETEDEYNRRGCFQRAFPSMASHKYLKFFQTIRYNDVLLDEWTRKYMREGRSTLLGVSLLQALTEQKIHVGTTNDPAHQWTCPQGVSYRSLSAPVVGGEHGVLKPSASMPVLLPKIKKKASKMNLHKNSTAVEKSRSFRMKSKQTI</sequence>
<dbReference type="InParanoid" id="A0A6P8H1W8"/>
<dbReference type="SUPFAM" id="SSF56059">
    <property type="entry name" value="Glutathione synthetase ATP-binding domain-like"/>
    <property type="match status" value="1"/>
</dbReference>
<dbReference type="GO" id="GO:0015631">
    <property type="term" value="F:tubulin binding"/>
    <property type="evidence" value="ECO:0007669"/>
    <property type="project" value="TreeGrafter"/>
</dbReference>
<evidence type="ECO:0000256" key="2">
    <source>
        <dbReference type="ARBA" id="ARBA00022741"/>
    </source>
</evidence>
<dbReference type="Pfam" id="PF03133">
    <property type="entry name" value="TTL"/>
    <property type="match status" value="1"/>
</dbReference>
<feature type="compositionally biased region" description="Low complexity" evidence="4">
    <location>
        <begin position="194"/>
        <end position="206"/>
    </location>
</feature>
<dbReference type="OrthoDB" id="202825at2759"/>
<dbReference type="InterPro" id="IPR004344">
    <property type="entry name" value="TTL/TTLL_fam"/>
</dbReference>
<dbReference type="PANTHER" id="PTHR12241:SF162">
    <property type="entry name" value="TUBULIN MONOGLUTAMYLASE TTLL4"/>
    <property type="match status" value="1"/>
</dbReference>
<dbReference type="Proteomes" id="UP000515163">
    <property type="component" value="Unplaced"/>
</dbReference>
<dbReference type="Gene3D" id="3.30.470.20">
    <property type="entry name" value="ATP-grasp fold, B domain"/>
    <property type="match status" value="1"/>
</dbReference>
<keyword evidence="3" id="KW-0067">ATP-binding</keyword>
<dbReference type="PROSITE" id="PS51221">
    <property type="entry name" value="TTL"/>
    <property type="match status" value="1"/>
</dbReference>
<evidence type="ECO:0000256" key="3">
    <source>
        <dbReference type="ARBA" id="ARBA00022840"/>
    </source>
</evidence>
<keyword evidence="5" id="KW-1185">Reference proteome</keyword>
<evidence type="ECO:0000313" key="5">
    <source>
        <dbReference type="Proteomes" id="UP000515163"/>
    </source>
</evidence>
<dbReference type="GO" id="GO:0000226">
    <property type="term" value="P:microtubule cytoskeleton organization"/>
    <property type="evidence" value="ECO:0007669"/>
    <property type="project" value="TreeGrafter"/>
</dbReference>
<dbReference type="KEGG" id="aten:116286940"/>
<dbReference type="RefSeq" id="XP_031549396.1">
    <property type="nucleotide sequence ID" value="XM_031693536.1"/>
</dbReference>
<gene>
    <name evidence="6" type="primary">LOC116286940</name>
</gene>
<accession>A0A6P8H1W8</accession>
<name>A0A6P8H1W8_ACTTE</name>
<dbReference type="GeneID" id="116286940"/>
<dbReference type="GO" id="GO:0005524">
    <property type="term" value="F:ATP binding"/>
    <property type="evidence" value="ECO:0007669"/>
    <property type="project" value="UniProtKB-KW"/>
</dbReference>
<organism evidence="5 6">
    <name type="scientific">Actinia tenebrosa</name>
    <name type="common">Australian red waratah sea anemone</name>
    <dbReference type="NCBI Taxonomy" id="6105"/>
    <lineage>
        <taxon>Eukaryota</taxon>
        <taxon>Metazoa</taxon>
        <taxon>Cnidaria</taxon>
        <taxon>Anthozoa</taxon>
        <taxon>Hexacorallia</taxon>
        <taxon>Actiniaria</taxon>
        <taxon>Actiniidae</taxon>
        <taxon>Actinia</taxon>
    </lineage>
</organism>
<dbReference type="PANTHER" id="PTHR12241">
    <property type="entry name" value="TUBULIN POLYGLUTAMYLASE"/>
    <property type="match status" value="1"/>
</dbReference>
<keyword evidence="1" id="KW-0436">Ligase</keyword>